<dbReference type="InterPro" id="IPR003594">
    <property type="entry name" value="HATPase_dom"/>
</dbReference>
<dbReference type="PANTHER" id="PTHR24421">
    <property type="entry name" value="NITRATE/NITRITE SENSOR PROTEIN NARX-RELATED"/>
    <property type="match status" value="1"/>
</dbReference>
<keyword evidence="2" id="KW-0418">Kinase</keyword>
<dbReference type="InterPro" id="IPR036890">
    <property type="entry name" value="HATPase_C_sf"/>
</dbReference>
<sequence length="754" mass="82936">MNFEAFHRSNSWSFSGVSMIRRCSLGGLCLWCLLSLVGPVYSTEPATLPISKIVDLLHTPRHEAAKRKVVRVQATISSVGDGIITWPTHPGAAKSFCLEDATGGIWVRSSLALDEQLFQDASFLSSLSYGTKIELVGLLDAGGFSPVLLPMRITKLGEGHLPAATVPDMKRFLGGAENIRRVTVRGVVQNVTKETKNYWLLRVETGVGHFLVRLPLEEQYGPDRMLDAELQITGLAGASRNWRFEFVCPRMIVDHRGHVEILKPAPNDPFSVTKVSLAQLDGFKPEGRPLHRLCSQGTVTYCDGDSLLYIQDDGVGVRVSVSDLDSIEIGERVEVSGFIDNSHYFAGFRGASVRKLGDGEATESVLADLPEIFDERSRFVSGEAKEIVNYEGRLVHLEGEVLSFQPRVGNGQNQLVVDCGQSTTTAFLPGKVKPLRPGTKVLMTGIANMTFASPDTSANLAMPTGLDLLLRDARDISILEEPSWWTRQRTLAALTVITIAALSAFLWAFTLRRSLDRQTSRLAREMRDRHDASLEFQASIRERTRLAANLHDTVLQTLAGIAYQIDACGQLATANSSDDHQYLRTARHMIQRGQNDLRNVVWALHCMPLEDGTFVDSVNQLARKQRVEQDMQVNVQCDEPFPVLADFIAGNLLLIIQEAIHNTIKHASATNVDVKLSWTPGADHVAVSVIDDGVGFDTSDHLGRSDGHFGVVSMEQRVRRLGGTFAIESQPGAGTTLRVSIPLKEFDPAIDKEP</sequence>
<keyword evidence="7" id="KW-1185">Reference proteome</keyword>
<evidence type="ECO:0000256" key="2">
    <source>
        <dbReference type="ARBA" id="ARBA00022777"/>
    </source>
</evidence>
<dbReference type="Pfam" id="PF07730">
    <property type="entry name" value="HisKA_3"/>
    <property type="match status" value="1"/>
</dbReference>
<keyword evidence="4" id="KW-0812">Transmembrane</keyword>
<protein>
    <recommendedName>
        <fullName evidence="5">Histidine kinase domain-containing protein</fullName>
    </recommendedName>
</protein>
<keyword evidence="3" id="KW-0902">Two-component regulatory system</keyword>
<dbReference type="Gene3D" id="1.20.5.1930">
    <property type="match status" value="1"/>
</dbReference>
<name>A0ABP9VZK0_9BACT</name>
<keyword evidence="1" id="KW-0808">Transferase</keyword>
<dbReference type="Proteomes" id="UP001416858">
    <property type="component" value="Unassembled WGS sequence"/>
</dbReference>
<keyword evidence="4" id="KW-0472">Membrane</keyword>
<dbReference type="InterPro" id="IPR050482">
    <property type="entry name" value="Sensor_HK_TwoCompSys"/>
</dbReference>
<evidence type="ECO:0000259" key="5">
    <source>
        <dbReference type="PROSITE" id="PS50109"/>
    </source>
</evidence>
<feature type="domain" description="Histidine kinase" evidence="5">
    <location>
        <begin position="652"/>
        <end position="745"/>
    </location>
</feature>
<dbReference type="CDD" id="cd16917">
    <property type="entry name" value="HATPase_UhpB-NarQ-NarX-like"/>
    <property type="match status" value="1"/>
</dbReference>
<dbReference type="SUPFAM" id="SSF55874">
    <property type="entry name" value="ATPase domain of HSP90 chaperone/DNA topoisomerase II/histidine kinase"/>
    <property type="match status" value="1"/>
</dbReference>
<evidence type="ECO:0000256" key="3">
    <source>
        <dbReference type="ARBA" id="ARBA00023012"/>
    </source>
</evidence>
<dbReference type="InterPro" id="IPR005467">
    <property type="entry name" value="His_kinase_dom"/>
</dbReference>
<comment type="caution">
    <text evidence="6">The sequence shown here is derived from an EMBL/GenBank/DDBJ whole genome shotgun (WGS) entry which is preliminary data.</text>
</comment>
<dbReference type="RefSeq" id="WP_345685774.1">
    <property type="nucleotide sequence ID" value="NZ_BAABRO010000012.1"/>
</dbReference>
<dbReference type="Gene3D" id="3.30.565.10">
    <property type="entry name" value="Histidine kinase-like ATPase, C-terminal domain"/>
    <property type="match status" value="1"/>
</dbReference>
<organism evidence="6 7">
    <name type="scientific">Novipirellula caenicola</name>
    <dbReference type="NCBI Taxonomy" id="1536901"/>
    <lineage>
        <taxon>Bacteria</taxon>
        <taxon>Pseudomonadati</taxon>
        <taxon>Planctomycetota</taxon>
        <taxon>Planctomycetia</taxon>
        <taxon>Pirellulales</taxon>
        <taxon>Pirellulaceae</taxon>
        <taxon>Novipirellula</taxon>
    </lineage>
</organism>
<evidence type="ECO:0000313" key="6">
    <source>
        <dbReference type="EMBL" id="GAA5509033.1"/>
    </source>
</evidence>
<accession>A0ABP9VZK0</accession>
<evidence type="ECO:0000256" key="4">
    <source>
        <dbReference type="SAM" id="Phobius"/>
    </source>
</evidence>
<dbReference type="EMBL" id="BAABRO010000012">
    <property type="protein sequence ID" value="GAA5509033.1"/>
    <property type="molecule type" value="Genomic_DNA"/>
</dbReference>
<evidence type="ECO:0000313" key="7">
    <source>
        <dbReference type="Proteomes" id="UP001416858"/>
    </source>
</evidence>
<evidence type="ECO:0000256" key="1">
    <source>
        <dbReference type="ARBA" id="ARBA00022679"/>
    </source>
</evidence>
<feature type="transmembrane region" description="Helical" evidence="4">
    <location>
        <begin position="491"/>
        <end position="511"/>
    </location>
</feature>
<dbReference type="SMART" id="SM00387">
    <property type="entry name" value="HATPase_c"/>
    <property type="match status" value="1"/>
</dbReference>
<dbReference type="PROSITE" id="PS50109">
    <property type="entry name" value="HIS_KIN"/>
    <property type="match status" value="1"/>
</dbReference>
<reference evidence="6 7" key="1">
    <citation type="submission" date="2024-02" db="EMBL/GenBank/DDBJ databases">
        <title>Rhodopirellula caenicola NBRC 110016.</title>
        <authorList>
            <person name="Ichikawa N."/>
            <person name="Katano-Makiyama Y."/>
            <person name="Hidaka K."/>
        </authorList>
    </citation>
    <scope>NUCLEOTIDE SEQUENCE [LARGE SCALE GENOMIC DNA]</scope>
    <source>
        <strain evidence="6 7">NBRC 110016</strain>
    </source>
</reference>
<gene>
    <name evidence="6" type="ORF">Rcae01_04502</name>
</gene>
<dbReference type="Pfam" id="PF02518">
    <property type="entry name" value="HATPase_c"/>
    <property type="match status" value="1"/>
</dbReference>
<keyword evidence="4" id="KW-1133">Transmembrane helix</keyword>
<dbReference type="InterPro" id="IPR011712">
    <property type="entry name" value="Sig_transdc_His_kin_sub3_dim/P"/>
</dbReference>
<proteinExistence type="predicted"/>